<gene>
    <name evidence="2" type="ORF">UV59_C0001G0002</name>
</gene>
<keyword evidence="1" id="KW-0472">Membrane</keyword>
<evidence type="ECO:0000313" key="2">
    <source>
        <dbReference type="EMBL" id="KKS86279.1"/>
    </source>
</evidence>
<accession>A0A0G1CLA8</accession>
<feature type="transmembrane region" description="Helical" evidence="1">
    <location>
        <begin position="108"/>
        <end position="133"/>
    </location>
</feature>
<dbReference type="AlphaFoldDB" id="A0A0G1CLA8"/>
<reference evidence="2 3" key="1">
    <citation type="journal article" date="2015" name="Nature">
        <title>rRNA introns, odd ribosomes, and small enigmatic genomes across a large radiation of phyla.</title>
        <authorList>
            <person name="Brown C.T."/>
            <person name="Hug L.A."/>
            <person name="Thomas B.C."/>
            <person name="Sharon I."/>
            <person name="Castelle C.J."/>
            <person name="Singh A."/>
            <person name="Wilkins M.J."/>
            <person name="Williams K.H."/>
            <person name="Banfield J.F."/>
        </authorList>
    </citation>
    <scope>NUCLEOTIDE SEQUENCE [LARGE SCALE GENOMIC DNA]</scope>
</reference>
<name>A0A0G1CLA8_9BACT</name>
<proteinExistence type="predicted"/>
<sequence length="146" mass="16663">MKKLIPGSYRITHIPIEIRYALLANFIVTAGIILYASTIMLPKIILTLDRRIEFPITSRVSAFLWGIGFFGFLNLRWWYGFSLLFTVVISIFFLLYKTQSGGNMARVIMNILISIPLGVFAPIFYASLGYIIYTPFLFIFGTLFGL</sequence>
<organism evidence="2 3">
    <name type="scientific">Candidatus Gottesmanbacteria bacterium GW2011_GWA1_43_11</name>
    <dbReference type="NCBI Taxonomy" id="1618436"/>
    <lineage>
        <taxon>Bacteria</taxon>
        <taxon>Candidatus Gottesmaniibacteriota</taxon>
    </lineage>
</organism>
<feature type="transmembrane region" description="Helical" evidence="1">
    <location>
        <begin position="78"/>
        <end position="96"/>
    </location>
</feature>
<evidence type="ECO:0000313" key="3">
    <source>
        <dbReference type="Proteomes" id="UP000034543"/>
    </source>
</evidence>
<keyword evidence="1" id="KW-0812">Transmembrane</keyword>
<dbReference type="Proteomes" id="UP000034543">
    <property type="component" value="Unassembled WGS sequence"/>
</dbReference>
<dbReference type="EMBL" id="LCFB01000001">
    <property type="protein sequence ID" value="KKS86279.1"/>
    <property type="molecule type" value="Genomic_DNA"/>
</dbReference>
<keyword evidence="1" id="KW-1133">Transmembrane helix</keyword>
<protein>
    <submittedName>
        <fullName evidence="2">Uncharacterized protein</fullName>
    </submittedName>
</protein>
<feature type="transmembrane region" description="Helical" evidence="1">
    <location>
        <begin position="20"/>
        <end position="42"/>
    </location>
</feature>
<evidence type="ECO:0000256" key="1">
    <source>
        <dbReference type="SAM" id="Phobius"/>
    </source>
</evidence>
<comment type="caution">
    <text evidence="2">The sequence shown here is derived from an EMBL/GenBank/DDBJ whole genome shotgun (WGS) entry which is preliminary data.</text>
</comment>